<feature type="signal peptide" evidence="12">
    <location>
        <begin position="1"/>
        <end position="20"/>
    </location>
</feature>
<dbReference type="SUPFAM" id="SSF52058">
    <property type="entry name" value="L domain-like"/>
    <property type="match status" value="1"/>
</dbReference>
<evidence type="ECO:0000256" key="12">
    <source>
        <dbReference type="SAM" id="SignalP"/>
    </source>
</evidence>
<evidence type="ECO:0000256" key="9">
    <source>
        <dbReference type="ARBA" id="ARBA00023157"/>
    </source>
</evidence>
<evidence type="ECO:0000256" key="11">
    <source>
        <dbReference type="SAM" id="Phobius"/>
    </source>
</evidence>
<protein>
    <submittedName>
        <fullName evidence="13">Uncharacterized protein</fullName>
    </submittedName>
</protein>
<evidence type="ECO:0000256" key="2">
    <source>
        <dbReference type="ARBA" id="ARBA00022448"/>
    </source>
</evidence>
<evidence type="ECO:0000256" key="10">
    <source>
        <dbReference type="ARBA" id="ARBA00023303"/>
    </source>
</evidence>
<reference evidence="13" key="1">
    <citation type="submission" date="2022-01" db="EMBL/GenBank/DDBJ databases">
        <authorList>
            <person name="King R."/>
        </authorList>
    </citation>
    <scope>NUCLEOTIDE SEQUENCE</scope>
</reference>
<keyword evidence="14" id="KW-1185">Reference proteome</keyword>
<evidence type="ECO:0000256" key="1">
    <source>
        <dbReference type="ARBA" id="ARBA00004162"/>
    </source>
</evidence>
<reference evidence="13" key="2">
    <citation type="submission" date="2022-10" db="EMBL/GenBank/DDBJ databases">
        <authorList>
            <consortium name="ENA_rothamsted_submissions"/>
            <consortium name="culmorum"/>
            <person name="King R."/>
        </authorList>
    </citation>
    <scope>NUCLEOTIDE SEQUENCE</scope>
</reference>
<keyword evidence="6 11" id="KW-1133">Transmembrane helix</keyword>
<evidence type="ECO:0000256" key="5">
    <source>
        <dbReference type="ARBA" id="ARBA00022729"/>
    </source>
</evidence>
<keyword evidence="8 11" id="KW-0472">Membrane</keyword>
<accession>A0A9P0DLB3</accession>
<dbReference type="Pfam" id="PF13855">
    <property type="entry name" value="LRR_8"/>
    <property type="match status" value="1"/>
</dbReference>
<dbReference type="InterPro" id="IPR001611">
    <property type="entry name" value="Leu-rich_rpt"/>
</dbReference>
<evidence type="ECO:0000256" key="4">
    <source>
        <dbReference type="ARBA" id="ARBA00022692"/>
    </source>
</evidence>
<evidence type="ECO:0000313" key="14">
    <source>
        <dbReference type="Proteomes" id="UP001153737"/>
    </source>
</evidence>
<keyword evidence="3" id="KW-1003">Cell membrane</keyword>
<organism evidence="13 14">
    <name type="scientific">Phaedon cochleariae</name>
    <name type="common">Mustard beetle</name>
    <dbReference type="NCBI Taxonomy" id="80249"/>
    <lineage>
        <taxon>Eukaryota</taxon>
        <taxon>Metazoa</taxon>
        <taxon>Ecdysozoa</taxon>
        <taxon>Arthropoda</taxon>
        <taxon>Hexapoda</taxon>
        <taxon>Insecta</taxon>
        <taxon>Pterygota</taxon>
        <taxon>Neoptera</taxon>
        <taxon>Endopterygota</taxon>
        <taxon>Coleoptera</taxon>
        <taxon>Polyphaga</taxon>
        <taxon>Cucujiformia</taxon>
        <taxon>Chrysomeloidea</taxon>
        <taxon>Chrysomelidae</taxon>
        <taxon>Chrysomelinae</taxon>
        <taxon>Chrysomelini</taxon>
        <taxon>Phaedon</taxon>
    </lineage>
</organism>
<dbReference type="Proteomes" id="UP001153737">
    <property type="component" value="Chromosome 14"/>
</dbReference>
<feature type="transmembrane region" description="Helical" evidence="11">
    <location>
        <begin position="286"/>
        <end position="308"/>
    </location>
</feature>
<keyword evidence="5 12" id="KW-0732">Signal</keyword>
<feature type="chain" id="PRO_5040200004" evidence="12">
    <location>
        <begin position="21"/>
        <end position="346"/>
    </location>
</feature>
<gene>
    <name evidence="13" type="ORF">PHAECO_LOCUS3970</name>
</gene>
<proteinExistence type="predicted"/>
<dbReference type="InterPro" id="IPR051432">
    <property type="entry name" value="KCNMA1_auxiliary"/>
</dbReference>
<evidence type="ECO:0000256" key="6">
    <source>
        <dbReference type="ARBA" id="ARBA00022989"/>
    </source>
</evidence>
<evidence type="ECO:0000313" key="13">
    <source>
        <dbReference type="EMBL" id="CAH1153612.1"/>
    </source>
</evidence>
<dbReference type="PROSITE" id="PS51450">
    <property type="entry name" value="LRR"/>
    <property type="match status" value="2"/>
</dbReference>
<dbReference type="PANTHER" id="PTHR46473">
    <property type="entry name" value="GH08155P"/>
    <property type="match status" value="1"/>
</dbReference>
<keyword evidence="2" id="KW-0813">Transport</keyword>
<name>A0A9P0DLB3_PHACE</name>
<dbReference type="OrthoDB" id="694479at2759"/>
<evidence type="ECO:0000256" key="8">
    <source>
        <dbReference type="ARBA" id="ARBA00023136"/>
    </source>
</evidence>
<dbReference type="Gene3D" id="3.80.10.10">
    <property type="entry name" value="Ribonuclease Inhibitor"/>
    <property type="match status" value="1"/>
</dbReference>
<dbReference type="GO" id="GO:0034220">
    <property type="term" value="P:monoatomic ion transmembrane transport"/>
    <property type="evidence" value="ECO:0007669"/>
    <property type="project" value="UniProtKB-KW"/>
</dbReference>
<evidence type="ECO:0000256" key="3">
    <source>
        <dbReference type="ARBA" id="ARBA00022475"/>
    </source>
</evidence>
<dbReference type="GO" id="GO:0005886">
    <property type="term" value="C:plasma membrane"/>
    <property type="evidence" value="ECO:0007669"/>
    <property type="project" value="UniProtKB-SubCell"/>
</dbReference>
<evidence type="ECO:0000256" key="7">
    <source>
        <dbReference type="ARBA" id="ARBA00023065"/>
    </source>
</evidence>
<comment type="subcellular location">
    <subcellularLocation>
        <location evidence="1">Cell membrane</location>
        <topology evidence="1">Single-pass membrane protein</topology>
    </subcellularLocation>
</comment>
<keyword evidence="7" id="KW-0406">Ion transport</keyword>
<keyword evidence="9" id="KW-1015">Disulfide bond</keyword>
<keyword evidence="10" id="KW-0407">Ion channel</keyword>
<dbReference type="InterPro" id="IPR032675">
    <property type="entry name" value="LRR_dom_sf"/>
</dbReference>
<sequence>MEIIIFRTLILYLIIGHYHGEGSSVCKTERKCTITRAHKMKAADCYDRQFKNFPKCLENDVEVIDLSFNRIRKVSRSDLSQFKYLKFLYLSDNMINNLDDDTFQDSEDLTTLDLSLNDLFKLPSTIFQLPSLKTLYLSQNQNMNIVDMMLVLNKPILSPLVQIDLSYTTCGENISEFPNFGLLPFLIQLNISGNQYSTMTPRDLMGFCNLQILINDNVTTGFDDACDCWKINHWLTEKKARFSMFPCTVEKAECLYSDFKEEDLAIHDQCRQLYEDIQRQYKIWKVSIGVGITAVVLIVLVILCCVAYKKKWLCKKKTKKSLRADAPDHLGLILNNRKSIPNEYHL</sequence>
<keyword evidence="4 11" id="KW-0812">Transmembrane</keyword>
<dbReference type="AlphaFoldDB" id="A0A9P0DLB3"/>
<dbReference type="EMBL" id="OU896720">
    <property type="protein sequence ID" value="CAH1153612.1"/>
    <property type="molecule type" value="Genomic_DNA"/>
</dbReference>
<dbReference type="PANTHER" id="PTHR46473:SF10">
    <property type="entry name" value="LD45603P-RELATED"/>
    <property type="match status" value="1"/>
</dbReference>